<protein>
    <recommendedName>
        <fullName evidence="1">DUF6998 domain-containing protein</fullName>
    </recommendedName>
</protein>
<keyword evidence="3" id="KW-1185">Reference proteome</keyword>
<dbReference type="Proteomes" id="UP000188184">
    <property type="component" value="Chromosome"/>
</dbReference>
<proteinExistence type="predicted"/>
<organism evidence="2 3">
    <name type="scientific">Planococcus lenghuensis</name>
    <dbReference type="NCBI Taxonomy" id="2213202"/>
    <lineage>
        <taxon>Bacteria</taxon>
        <taxon>Bacillati</taxon>
        <taxon>Bacillota</taxon>
        <taxon>Bacilli</taxon>
        <taxon>Bacillales</taxon>
        <taxon>Caryophanaceae</taxon>
        <taxon>Planococcus</taxon>
    </lineage>
</organism>
<dbReference type="InterPro" id="IPR054267">
    <property type="entry name" value="DUF6998"/>
</dbReference>
<name>A0A1Q2KVP0_9BACL</name>
<feature type="domain" description="DUF6998" evidence="1">
    <location>
        <begin position="10"/>
        <end position="152"/>
    </location>
</feature>
<dbReference type="OrthoDB" id="7221045at2"/>
<dbReference type="AlphaFoldDB" id="A0A1Q2KVP0"/>
<dbReference type="Pfam" id="PF22522">
    <property type="entry name" value="DUF6998"/>
    <property type="match status" value="1"/>
</dbReference>
<evidence type="ECO:0000259" key="1">
    <source>
        <dbReference type="Pfam" id="PF22522"/>
    </source>
</evidence>
<dbReference type="RefSeq" id="WP_077588134.1">
    <property type="nucleotide sequence ID" value="NZ_CP019640.1"/>
</dbReference>
<accession>A0A1Q2KVP0</accession>
<evidence type="ECO:0000313" key="3">
    <source>
        <dbReference type="Proteomes" id="UP000188184"/>
    </source>
</evidence>
<dbReference type="KEGG" id="pmar:B0X71_03450"/>
<dbReference type="EMBL" id="CP019640">
    <property type="protein sequence ID" value="AQQ52259.1"/>
    <property type="molecule type" value="Genomic_DNA"/>
</dbReference>
<gene>
    <name evidence="2" type="ORF">B0X71_03450</name>
</gene>
<evidence type="ECO:0000313" key="2">
    <source>
        <dbReference type="EMBL" id="AQQ52259.1"/>
    </source>
</evidence>
<sequence>MALTQMQIIQSLGEAMNWLERELSWGADPRELRHLIGRMGELYVAMYTNGNMAGAVNERGYDVVTKDNERISVKTTARTGSSGFVAFNPNTLHLADRIIILRFNEEEMELEILLDEPIEAAKKLMTERPDGKLSIAMSKLSEPRRKIRNDQDVLAIRSAIYENYEIRELESGSIEVYENGEKQQIVKPALREIAGRLSISTLNSKGNPYNTRQLGTVIIKELKQVEQ</sequence>
<reference evidence="2 3" key="1">
    <citation type="submission" date="2017-02" db="EMBL/GenBank/DDBJ databases">
        <title>The complete genomic sequence of a novel cold adapted crude oil-degrading bacterium Planococcus qaidamina Y42.</title>
        <authorList>
            <person name="Yang R."/>
        </authorList>
    </citation>
    <scope>NUCLEOTIDE SEQUENCE [LARGE SCALE GENOMIC DNA]</scope>
    <source>
        <strain evidence="2 3">Y42</strain>
    </source>
</reference>